<accession>A0A5C5WWA4</accession>
<protein>
    <submittedName>
        <fullName evidence="1">Phosphoserine phosphatase 1</fullName>
        <ecNumber evidence="1">3.1.3.3</ecNumber>
    </submittedName>
</protein>
<dbReference type="GO" id="GO:0016791">
    <property type="term" value="F:phosphatase activity"/>
    <property type="evidence" value="ECO:0007669"/>
    <property type="project" value="TreeGrafter"/>
</dbReference>
<reference evidence="1 2" key="1">
    <citation type="submission" date="2019-02" db="EMBL/GenBank/DDBJ databases">
        <title>Deep-cultivation of Planctomycetes and their phenomic and genomic characterization uncovers novel biology.</title>
        <authorList>
            <person name="Wiegand S."/>
            <person name="Jogler M."/>
            <person name="Boedeker C."/>
            <person name="Pinto D."/>
            <person name="Vollmers J."/>
            <person name="Rivas-Marin E."/>
            <person name="Kohn T."/>
            <person name="Peeters S.H."/>
            <person name="Heuer A."/>
            <person name="Rast P."/>
            <person name="Oberbeckmann S."/>
            <person name="Bunk B."/>
            <person name="Jeske O."/>
            <person name="Meyerdierks A."/>
            <person name="Storesund J.E."/>
            <person name="Kallscheuer N."/>
            <person name="Luecker S."/>
            <person name="Lage O.M."/>
            <person name="Pohl T."/>
            <person name="Merkel B.J."/>
            <person name="Hornburger P."/>
            <person name="Mueller R.-W."/>
            <person name="Bruemmer F."/>
            <person name="Labrenz M."/>
            <person name="Spormann A.M."/>
            <person name="Op Den Camp H."/>
            <person name="Overmann J."/>
            <person name="Amann R."/>
            <person name="Jetten M.S.M."/>
            <person name="Mascher T."/>
            <person name="Medema M.H."/>
            <person name="Devos D.P."/>
            <person name="Kaster A.-K."/>
            <person name="Ovreas L."/>
            <person name="Rohde M."/>
            <person name="Galperin M.Y."/>
            <person name="Jogler C."/>
        </authorList>
    </citation>
    <scope>NUCLEOTIDE SEQUENCE [LARGE SCALE GENOMIC DNA]</scope>
    <source>
        <strain evidence="1 2">Pla22</strain>
    </source>
</reference>
<dbReference type="OrthoDB" id="9781415at2"/>
<dbReference type="EC" id="3.1.3.3" evidence="1"/>
<proteinExistence type="predicted"/>
<dbReference type="PANTHER" id="PTHR48100">
    <property type="entry name" value="BROAD-SPECIFICITY PHOSPHATASE YOR283W-RELATED"/>
    <property type="match status" value="1"/>
</dbReference>
<evidence type="ECO:0000313" key="1">
    <source>
        <dbReference type="EMBL" id="TWT54142.1"/>
    </source>
</evidence>
<keyword evidence="2" id="KW-1185">Reference proteome</keyword>
<comment type="caution">
    <text evidence="1">The sequence shown here is derived from an EMBL/GenBank/DDBJ whole genome shotgun (WGS) entry which is preliminary data.</text>
</comment>
<evidence type="ECO:0000313" key="2">
    <source>
        <dbReference type="Proteomes" id="UP000316598"/>
    </source>
</evidence>
<dbReference type="GO" id="GO:0005737">
    <property type="term" value="C:cytoplasm"/>
    <property type="evidence" value="ECO:0007669"/>
    <property type="project" value="TreeGrafter"/>
</dbReference>
<dbReference type="CDD" id="cd07067">
    <property type="entry name" value="HP_PGM_like"/>
    <property type="match status" value="1"/>
</dbReference>
<dbReference type="EMBL" id="SJPI01000001">
    <property type="protein sequence ID" value="TWT54142.1"/>
    <property type="molecule type" value="Genomic_DNA"/>
</dbReference>
<dbReference type="Proteomes" id="UP000316598">
    <property type="component" value="Unassembled WGS sequence"/>
</dbReference>
<dbReference type="InterPro" id="IPR050275">
    <property type="entry name" value="PGM_Phosphatase"/>
</dbReference>
<dbReference type="PANTHER" id="PTHR48100:SF59">
    <property type="entry name" value="ADENOSYLCOBALAMIN_ALPHA-RIBAZOLE PHOSPHATASE"/>
    <property type="match status" value="1"/>
</dbReference>
<dbReference type="RefSeq" id="WP_146514234.1">
    <property type="nucleotide sequence ID" value="NZ_SJPI01000001.1"/>
</dbReference>
<dbReference type="Pfam" id="PF00300">
    <property type="entry name" value="His_Phos_1"/>
    <property type="match status" value="1"/>
</dbReference>
<dbReference type="SUPFAM" id="SSF53254">
    <property type="entry name" value="Phosphoglycerate mutase-like"/>
    <property type="match status" value="1"/>
</dbReference>
<dbReference type="InterPro" id="IPR013078">
    <property type="entry name" value="His_Pase_superF_clade-1"/>
</dbReference>
<gene>
    <name evidence="1" type="primary">pspA</name>
    <name evidence="1" type="ORF">Pla22_17770</name>
</gene>
<dbReference type="Gene3D" id="3.40.50.1240">
    <property type="entry name" value="Phosphoglycerate mutase-like"/>
    <property type="match status" value="1"/>
</dbReference>
<organism evidence="1 2">
    <name type="scientific">Rubripirellula amarantea</name>
    <dbReference type="NCBI Taxonomy" id="2527999"/>
    <lineage>
        <taxon>Bacteria</taxon>
        <taxon>Pseudomonadati</taxon>
        <taxon>Planctomycetota</taxon>
        <taxon>Planctomycetia</taxon>
        <taxon>Pirellulales</taxon>
        <taxon>Pirellulaceae</taxon>
        <taxon>Rubripirellula</taxon>
    </lineage>
</organism>
<dbReference type="InterPro" id="IPR029033">
    <property type="entry name" value="His_PPase_superfam"/>
</dbReference>
<dbReference type="AlphaFoldDB" id="A0A5C5WWA4"/>
<name>A0A5C5WWA4_9BACT</name>
<sequence length="194" mass="21637">MIALKSLANAPVLLIRPGCTEFDEQRRIKGSLDMPLSEAGHRQVESMTGMISDFRPKIIYTAPCESAVQTAERLAKVGRSKVKIVDALRNVDHGLWHGKLIEELKRNNPKLYRRGQESPDDICPPGGESFLDARLRIEKAVRKLLKKSGGQLVAIVVPDPLAQIVQNLLSGEDMFDLWQAETDSGRWDLIEPVT</sequence>
<keyword evidence="1" id="KW-0378">Hydrolase</keyword>